<feature type="region of interest" description="Disordered" evidence="1">
    <location>
        <begin position="59"/>
        <end position="84"/>
    </location>
</feature>
<dbReference type="EMBL" id="JABFOF010000009">
    <property type="protein sequence ID" value="KAG2380981.1"/>
    <property type="molecule type" value="Genomic_DNA"/>
</dbReference>
<evidence type="ECO:0000313" key="2">
    <source>
        <dbReference type="EMBL" id="KAG2380981.1"/>
    </source>
</evidence>
<dbReference type="AlphaFoldDB" id="A0A8T0JT41"/>
<proteinExistence type="predicted"/>
<dbReference type="Proteomes" id="UP000743370">
    <property type="component" value="Unassembled WGS sequence"/>
</dbReference>
<protein>
    <submittedName>
        <fullName evidence="2">Uncharacterized protein</fullName>
    </submittedName>
</protein>
<sequence length="84" mass="9827">MDEVTSVNGATNVLKANMEKKLRQKDEEIQQIRRILDEANDIMNKKRVELEELKKVIVEKEEEASSVLEPDENKKEEDEDVEKN</sequence>
<organism evidence="2 3">
    <name type="scientific">Phaseolus angularis</name>
    <name type="common">Azuki bean</name>
    <name type="synonym">Vigna angularis</name>
    <dbReference type="NCBI Taxonomy" id="3914"/>
    <lineage>
        <taxon>Eukaryota</taxon>
        <taxon>Viridiplantae</taxon>
        <taxon>Streptophyta</taxon>
        <taxon>Embryophyta</taxon>
        <taxon>Tracheophyta</taxon>
        <taxon>Spermatophyta</taxon>
        <taxon>Magnoliopsida</taxon>
        <taxon>eudicotyledons</taxon>
        <taxon>Gunneridae</taxon>
        <taxon>Pentapetalae</taxon>
        <taxon>rosids</taxon>
        <taxon>fabids</taxon>
        <taxon>Fabales</taxon>
        <taxon>Fabaceae</taxon>
        <taxon>Papilionoideae</taxon>
        <taxon>50 kb inversion clade</taxon>
        <taxon>NPAAA clade</taxon>
        <taxon>indigoferoid/millettioid clade</taxon>
        <taxon>Phaseoleae</taxon>
        <taxon>Vigna</taxon>
    </lineage>
</organism>
<gene>
    <name evidence="2" type="ORF">HKW66_Vig0203540</name>
</gene>
<feature type="compositionally biased region" description="Basic and acidic residues" evidence="1">
    <location>
        <begin position="71"/>
        <end position="84"/>
    </location>
</feature>
<comment type="caution">
    <text evidence="2">The sequence shown here is derived from an EMBL/GenBank/DDBJ whole genome shotgun (WGS) entry which is preliminary data.</text>
</comment>
<evidence type="ECO:0000256" key="1">
    <source>
        <dbReference type="SAM" id="MobiDB-lite"/>
    </source>
</evidence>
<accession>A0A8T0JT41</accession>
<evidence type="ECO:0000313" key="3">
    <source>
        <dbReference type="Proteomes" id="UP000743370"/>
    </source>
</evidence>
<reference evidence="2 3" key="1">
    <citation type="submission" date="2020-05" db="EMBL/GenBank/DDBJ databases">
        <title>Vigna angularis (adzuki bean) Var. LongXiaoDou No. 4 denovo assembly.</title>
        <authorList>
            <person name="Xiang H."/>
        </authorList>
    </citation>
    <scope>NUCLEOTIDE SEQUENCE [LARGE SCALE GENOMIC DNA]</scope>
    <source>
        <tissue evidence="2">Leaf</tissue>
    </source>
</reference>
<name>A0A8T0JT41_PHAAN</name>